<keyword evidence="3" id="KW-1185">Reference proteome</keyword>
<name>A0AAV4TDY6_CAEEX</name>
<dbReference type="AlphaFoldDB" id="A0AAV4TDY6"/>
<keyword evidence="1" id="KW-1133">Transmembrane helix</keyword>
<feature type="transmembrane region" description="Helical" evidence="1">
    <location>
        <begin position="65"/>
        <end position="85"/>
    </location>
</feature>
<evidence type="ECO:0000256" key="1">
    <source>
        <dbReference type="SAM" id="Phobius"/>
    </source>
</evidence>
<evidence type="ECO:0000313" key="2">
    <source>
        <dbReference type="EMBL" id="GIY43112.1"/>
    </source>
</evidence>
<accession>A0AAV4TDY6</accession>
<protein>
    <submittedName>
        <fullName evidence="2">Uncharacterized protein</fullName>
    </submittedName>
</protein>
<comment type="caution">
    <text evidence="2">The sequence shown here is derived from an EMBL/GenBank/DDBJ whole genome shotgun (WGS) entry which is preliminary data.</text>
</comment>
<gene>
    <name evidence="2" type="ORF">CEXT_127791</name>
</gene>
<evidence type="ECO:0000313" key="3">
    <source>
        <dbReference type="Proteomes" id="UP001054945"/>
    </source>
</evidence>
<organism evidence="2 3">
    <name type="scientific">Caerostris extrusa</name>
    <name type="common">Bark spider</name>
    <name type="synonym">Caerostris bankana</name>
    <dbReference type="NCBI Taxonomy" id="172846"/>
    <lineage>
        <taxon>Eukaryota</taxon>
        <taxon>Metazoa</taxon>
        <taxon>Ecdysozoa</taxon>
        <taxon>Arthropoda</taxon>
        <taxon>Chelicerata</taxon>
        <taxon>Arachnida</taxon>
        <taxon>Araneae</taxon>
        <taxon>Araneomorphae</taxon>
        <taxon>Entelegynae</taxon>
        <taxon>Araneoidea</taxon>
        <taxon>Araneidae</taxon>
        <taxon>Caerostris</taxon>
    </lineage>
</organism>
<keyword evidence="1" id="KW-0472">Membrane</keyword>
<sequence>MSPIPIQETERSHFKSPLSPETDFPPVMIRFFAFLASEGCSQVEKGGGENGKKQRGRFRFGCKMLLLNHLNLGIVVAALVLYQSFFPPTLSCFL</sequence>
<dbReference type="Proteomes" id="UP001054945">
    <property type="component" value="Unassembled WGS sequence"/>
</dbReference>
<keyword evidence="1" id="KW-0812">Transmembrane</keyword>
<dbReference type="EMBL" id="BPLR01010932">
    <property type="protein sequence ID" value="GIY43112.1"/>
    <property type="molecule type" value="Genomic_DNA"/>
</dbReference>
<proteinExistence type="predicted"/>
<reference evidence="2 3" key="1">
    <citation type="submission" date="2021-06" db="EMBL/GenBank/DDBJ databases">
        <title>Caerostris extrusa draft genome.</title>
        <authorList>
            <person name="Kono N."/>
            <person name="Arakawa K."/>
        </authorList>
    </citation>
    <scope>NUCLEOTIDE SEQUENCE [LARGE SCALE GENOMIC DNA]</scope>
</reference>